<keyword evidence="2" id="KW-1185">Reference proteome</keyword>
<gene>
    <name evidence="1" type="ORF">SAMN05443144_12813</name>
</gene>
<dbReference type="OrthoDB" id="580775at2"/>
<dbReference type="PANTHER" id="PTHR36932:SF1">
    <property type="entry name" value="CAPSULAR POLYSACCHARIDE BIOSYNTHESIS PROTEIN"/>
    <property type="match status" value="1"/>
</dbReference>
<sequence>MHGTQEERNVTSGPTSEEFTNWIKDLPARLEPEHVGSAVMAPLFSHVLAHPARYEEGFALLRDKMIDLTVRMARENTSYYGKSLETAGHKFTGYEQLEELPLVTKESIYEHEYGIISDITTFGFVTFTTGTISQRPLLIQRSLEEQQYLQNFFSVLQSNRFESEASQPLGISEGSMNHGAVLKIPGFGYNFMVELIRDYGVLRTVWLLQNEFDFPGHQRKVSKLNITYMGLCVLYQYMEQENIRLPEDQLDAITIFGWPVPPKRKKAMEDFFGTGITDNFSMSEMFGGARYCDNCGGFHFEPFVVPEVLNVETGGRIDEGVGELVITPLFPFSQRFVLIRYKTSDLVKIYDTDCPAGKKAYKFKGRLQRSVKIAPGIYAGEAEVAKAIDDVPGLSRPSSGFSILNDPSAPNWPKFKINELHEDFKLGLTAELTFSPEEKPGLLKNTKKQIVKRLTQDLTSEVSSWLQTNTDALTIRLAAPDTLSERDYWNL</sequence>
<dbReference type="PANTHER" id="PTHR36932">
    <property type="entry name" value="CAPSULAR POLYSACCHARIDE BIOSYNTHESIS PROTEIN"/>
    <property type="match status" value="1"/>
</dbReference>
<dbReference type="Gene3D" id="3.40.50.12780">
    <property type="entry name" value="N-terminal domain of ligase-like"/>
    <property type="match status" value="1"/>
</dbReference>
<dbReference type="Proteomes" id="UP000184041">
    <property type="component" value="Unassembled WGS sequence"/>
</dbReference>
<dbReference type="AlphaFoldDB" id="A0A1M5JQ52"/>
<dbReference type="RefSeq" id="WP_073067922.1">
    <property type="nucleotide sequence ID" value="NZ_FQUS01000028.1"/>
</dbReference>
<organism evidence="1 2">
    <name type="scientific">Fodinibius roseus</name>
    <dbReference type="NCBI Taxonomy" id="1194090"/>
    <lineage>
        <taxon>Bacteria</taxon>
        <taxon>Pseudomonadati</taxon>
        <taxon>Balneolota</taxon>
        <taxon>Balneolia</taxon>
        <taxon>Balneolales</taxon>
        <taxon>Balneolaceae</taxon>
        <taxon>Fodinibius</taxon>
    </lineage>
</organism>
<dbReference type="SUPFAM" id="SSF56801">
    <property type="entry name" value="Acetyl-CoA synthetase-like"/>
    <property type="match status" value="1"/>
</dbReference>
<protein>
    <recommendedName>
        <fullName evidence="3">Phenylacetate-coenzyme A ligase PaaK, adenylate-forming domain family</fullName>
    </recommendedName>
</protein>
<dbReference type="InterPro" id="IPR053158">
    <property type="entry name" value="CapK_Type1_Caps_Biosynth"/>
</dbReference>
<dbReference type="InterPro" id="IPR042099">
    <property type="entry name" value="ANL_N_sf"/>
</dbReference>
<dbReference type="EMBL" id="FQUS01000028">
    <property type="protein sequence ID" value="SHG42684.1"/>
    <property type="molecule type" value="Genomic_DNA"/>
</dbReference>
<evidence type="ECO:0000313" key="2">
    <source>
        <dbReference type="Proteomes" id="UP000184041"/>
    </source>
</evidence>
<evidence type="ECO:0008006" key="3">
    <source>
        <dbReference type="Google" id="ProtNLM"/>
    </source>
</evidence>
<proteinExistence type="predicted"/>
<accession>A0A1M5JQ52</accession>
<name>A0A1M5JQ52_9BACT</name>
<dbReference type="STRING" id="1194090.SAMN05443144_12813"/>
<evidence type="ECO:0000313" key="1">
    <source>
        <dbReference type="EMBL" id="SHG42684.1"/>
    </source>
</evidence>
<reference evidence="1 2" key="1">
    <citation type="submission" date="2016-11" db="EMBL/GenBank/DDBJ databases">
        <authorList>
            <person name="Jaros S."/>
            <person name="Januszkiewicz K."/>
            <person name="Wedrychowicz H."/>
        </authorList>
    </citation>
    <scope>NUCLEOTIDE SEQUENCE [LARGE SCALE GENOMIC DNA]</scope>
    <source>
        <strain evidence="1 2">DSM 21986</strain>
    </source>
</reference>